<evidence type="ECO:0000256" key="6">
    <source>
        <dbReference type="ARBA" id="ARBA00022801"/>
    </source>
</evidence>
<evidence type="ECO:0000256" key="5">
    <source>
        <dbReference type="ARBA" id="ARBA00022692"/>
    </source>
</evidence>
<evidence type="ECO:0000259" key="12">
    <source>
        <dbReference type="Pfam" id="PF02163"/>
    </source>
</evidence>
<evidence type="ECO:0000256" key="1">
    <source>
        <dbReference type="ARBA" id="ARBA00001947"/>
    </source>
</evidence>
<comment type="cofactor">
    <cofactor evidence="1">
        <name>Zn(2+)</name>
        <dbReference type="ChEBI" id="CHEBI:29105"/>
    </cofactor>
</comment>
<dbReference type="OrthoDB" id="9782003at2"/>
<comment type="similarity">
    <text evidence="3">Belongs to the peptidase M50B family.</text>
</comment>
<dbReference type="Pfam" id="PF17820">
    <property type="entry name" value="PDZ_6"/>
    <property type="match status" value="1"/>
</dbReference>
<feature type="transmembrane region" description="Helical" evidence="11">
    <location>
        <begin position="129"/>
        <end position="151"/>
    </location>
</feature>
<evidence type="ECO:0000256" key="10">
    <source>
        <dbReference type="ARBA" id="ARBA00023136"/>
    </source>
</evidence>
<dbReference type="SUPFAM" id="SSF50156">
    <property type="entry name" value="PDZ domain-like"/>
    <property type="match status" value="1"/>
</dbReference>
<dbReference type="Gene3D" id="2.30.42.10">
    <property type="match status" value="1"/>
</dbReference>
<feature type="transmembrane region" description="Helical" evidence="11">
    <location>
        <begin position="364"/>
        <end position="384"/>
    </location>
</feature>
<name>A0A512SVQ7_9MICO</name>
<dbReference type="RefSeq" id="WP_147061581.1">
    <property type="nucleotide sequence ID" value="NZ_BAABDN010000001.1"/>
</dbReference>
<keyword evidence="7" id="KW-0862">Zinc</keyword>
<dbReference type="InterPro" id="IPR036034">
    <property type="entry name" value="PDZ_sf"/>
</dbReference>
<evidence type="ECO:0000313" key="15">
    <source>
        <dbReference type="Proteomes" id="UP000321793"/>
    </source>
</evidence>
<organism evidence="14 15">
    <name type="scientific">Knoellia locipacati</name>
    <dbReference type="NCBI Taxonomy" id="882824"/>
    <lineage>
        <taxon>Bacteria</taxon>
        <taxon>Bacillati</taxon>
        <taxon>Actinomycetota</taxon>
        <taxon>Actinomycetes</taxon>
        <taxon>Micrococcales</taxon>
        <taxon>Intrasporangiaceae</taxon>
        <taxon>Knoellia</taxon>
    </lineage>
</organism>
<dbReference type="CDD" id="cd06163">
    <property type="entry name" value="S2P-M50_PDZ_RseP-like"/>
    <property type="match status" value="1"/>
</dbReference>
<dbReference type="InterPro" id="IPR008915">
    <property type="entry name" value="Peptidase_M50"/>
</dbReference>
<keyword evidence="6" id="KW-0378">Hydrolase</keyword>
<dbReference type="InterPro" id="IPR004387">
    <property type="entry name" value="Pept_M50_Zn"/>
</dbReference>
<keyword evidence="15" id="KW-1185">Reference proteome</keyword>
<reference evidence="14 15" key="1">
    <citation type="submission" date="2019-07" db="EMBL/GenBank/DDBJ databases">
        <title>Whole genome shotgun sequence of Knoellia locipacati NBRC 109775.</title>
        <authorList>
            <person name="Hosoyama A."/>
            <person name="Uohara A."/>
            <person name="Ohji S."/>
            <person name="Ichikawa N."/>
        </authorList>
    </citation>
    <scope>NUCLEOTIDE SEQUENCE [LARGE SCALE GENOMIC DNA]</scope>
    <source>
        <strain evidence="14 15">NBRC 109775</strain>
    </source>
</reference>
<evidence type="ECO:0000256" key="2">
    <source>
        <dbReference type="ARBA" id="ARBA00004141"/>
    </source>
</evidence>
<feature type="transmembrane region" description="Helical" evidence="11">
    <location>
        <begin position="423"/>
        <end position="444"/>
    </location>
</feature>
<keyword evidence="10 11" id="KW-0472">Membrane</keyword>
<protein>
    <submittedName>
        <fullName evidence="14">Peptidase</fullName>
    </submittedName>
</protein>
<proteinExistence type="inferred from homology"/>
<dbReference type="Pfam" id="PF02163">
    <property type="entry name" value="Peptidase_M50"/>
    <property type="match status" value="1"/>
</dbReference>
<comment type="caution">
    <text evidence="14">The sequence shown here is derived from an EMBL/GenBank/DDBJ whole genome shotgun (WGS) entry which is preliminary data.</text>
</comment>
<sequence length="454" mass="48032">MTVLAYIVGVLVLAVGVGASIGLHEIGHLVPAKKFGVRVTQYMVGFGPTVWSRRRGETEYGIKAIPLGGYIRMIGMFPPRPGEDPTKVRVSSTGRFSQLADEARKASLEELRPGDADRVFYRLPVHRKIIIMLGGPFMNLVIGTVLLTTLVTAHGMLAVQDGARVAAVAQCVKSADAAQTDPSCAGAPDTPANAAGILPGDEIRTINGVSVKTSADVGRIVRPRVDQPTEVVVVRDGAERTLSVTPILNTLPAYDDQGQPILGADGKQKVIETGYLGISSSAVLDYETQPVTAVPGIIGENLWRTASAIVRIPQKMVGVWNAAFSGKERDVESPISVVGVGRVAGDVSAGKLDNIVGESWGDKAWFLVMLIASLNFMLFVFNLIPLLPLDGGHVAGAIWEGLKKGWARMRGNPDPGHVDVAKALPVAYAVSLGLLVMSALLIYADIVNPIDLGG</sequence>
<evidence type="ECO:0000256" key="11">
    <source>
        <dbReference type="SAM" id="Phobius"/>
    </source>
</evidence>
<keyword evidence="8 11" id="KW-1133">Transmembrane helix</keyword>
<dbReference type="PANTHER" id="PTHR42837">
    <property type="entry name" value="REGULATOR OF SIGMA-E PROTEASE RSEP"/>
    <property type="match status" value="1"/>
</dbReference>
<gene>
    <name evidence="14" type="ORF">KLO01_00780</name>
</gene>
<dbReference type="GO" id="GO:0006508">
    <property type="term" value="P:proteolysis"/>
    <property type="evidence" value="ECO:0007669"/>
    <property type="project" value="UniProtKB-KW"/>
</dbReference>
<dbReference type="EMBL" id="BKBA01000002">
    <property type="protein sequence ID" value="GEQ12031.1"/>
    <property type="molecule type" value="Genomic_DNA"/>
</dbReference>
<feature type="domain" description="Peptidase M50" evidence="12">
    <location>
        <begin position="13"/>
        <end position="403"/>
    </location>
</feature>
<accession>A0A512SVQ7</accession>
<dbReference type="InterPro" id="IPR041489">
    <property type="entry name" value="PDZ_6"/>
</dbReference>
<keyword evidence="5 11" id="KW-0812">Transmembrane</keyword>
<feature type="domain" description="PDZ" evidence="13">
    <location>
        <begin position="185"/>
        <end position="235"/>
    </location>
</feature>
<comment type="subcellular location">
    <subcellularLocation>
        <location evidence="2">Membrane</location>
        <topology evidence="2">Multi-pass membrane protein</topology>
    </subcellularLocation>
</comment>
<dbReference type="PANTHER" id="PTHR42837:SF2">
    <property type="entry name" value="MEMBRANE METALLOPROTEASE ARASP2, CHLOROPLASTIC-RELATED"/>
    <property type="match status" value="1"/>
</dbReference>
<dbReference type="Proteomes" id="UP000321793">
    <property type="component" value="Unassembled WGS sequence"/>
</dbReference>
<evidence type="ECO:0000256" key="8">
    <source>
        <dbReference type="ARBA" id="ARBA00022989"/>
    </source>
</evidence>
<evidence type="ECO:0000256" key="9">
    <source>
        <dbReference type="ARBA" id="ARBA00023049"/>
    </source>
</evidence>
<keyword evidence="4" id="KW-0645">Protease</keyword>
<evidence type="ECO:0000256" key="3">
    <source>
        <dbReference type="ARBA" id="ARBA00007931"/>
    </source>
</evidence>
<evidence type="ECO:0000259" key="13">
    <source>
        <dbReference type="Pfam" id="PF17820"/>
    </source>
</evidence>
<evidence type="ECO:0000313" key="14">
    <source>
        <dbReference type="EMBL" id="GEQ12031.1"/>
    </source>
</evidence>
<dbReference type="AlphaFoldDB" id="A0A512SVQ7"/>
<evidence type="ECO:0000256" key="4">
    <source>
        <dbReference type="ARBA" id="ARBA00022670"/>
    </source>
</evidence>
<evidence type="ECO:0000256" key="7">
    <source>
        <dbReference type="ARBA" id="ARBA00022833"/>
    </source>
</evidence>
<dbReference type="GO" id="GO:0004222">
    <property type="term" value="F:metalloendopeptidase activity"/>
    <property type="evidence" value="ECO:0007669"/>
    <property type="project" value="InterPro"/>
</dbReference>
<keyword evidence="9" id="KW-0482">Metalloprotease</keyword>
<dbReference type="GO" id="GO:0016020">
    <property type="term" value="C:membrane"/>
    <property type="evidence" value="ECO:0007669"/>
    <property type="project" value="UniProtKB-SubCell"/>
</dbReference>